<gene>
    <name evidence="1" type="ORF">RI129_001999</name>
</gene>
<comment type="caution">
    <text evidence="1">The sequence shown here is derived from an EMBL/GenBank/DDBJ whole genome shotgun (WGS) entry which is preliminary data.</text>
</comment>
<accession>A0AAN7VQ69</accession>
<protein>
    <submittedName>
        <fullName evidence="1">Uncharacterized protein</fullName>
    </submittedName>
</protein>
<dbReference type="Proteomes" id="UP001329430">
    <property type="component" value="Chromosome 1"/>
</dbReference>
<dbReference type="AlphaFoldDB" id="A0AAN7VQ69"/>
<proteinExistence type="predicted"/>
<dbReference type="EMBL" id="JAVRBK010000001">
    <property type="protein sequence ID" value="KAK5650970.1"/>
    <property type="molecule type" value="Genomic_DNA"/>
</dbReference>
<evidence type="ECO:0000313" key="2">
    <source>
        <dbReference type="Proteomes" id="UP001329430"/>
    </source>
</evidence>
<keyword evidence="2" id="KW-1185">Reference proteome</keyword>
<organism evidence="1 2">
    <name type="scientific">Pyrocoelia pectoralis</name>
    <dbReference type="NCBI Taxonomy" id="417401"/>
    <lineage>
        <taxon>Eukaryota</taxon>
        <taxon>Metazoa</taxon>
        <taxon>Ecdysozoa</taxon>
        <taxon>Arthropoda</taxon>
        <taxon>Hexapoda</taxon>
        <taxon>Insecta</taxon>
        <taxon>Pterygota</taxon>
        <taxon>Neoptera</taxon>
        <taxon>Endopterygota</taxon>
        <taxon>Coleoptera</taxon>
        <taxon>Polyphaga</taxon>
        <taxon>Elateriformia</taxon>
        <taxon>Elateroidea</taxon>
        <taxon>Lampyridae</taxon>
        <taxon>Lampyrinae</taxon>
        <taxon>Pyrocoelia</taxon>
    </lineage>
</organism>
<name>A0AAN7VQ69_9COLE</name>
<reference evidence="1 2" key="1">
    <citation type="journal article" date="2024" name="Insects">
        <title>An Improved Chromosome-Level Genome Assembly of the Firefly Pyrocoelia pectoralis.</title>
        <authorList>
            <person name="Fu X."/>
            <person name="Meyer-Rochow V.B."/>
            <person name="Ballantyne L."/>
            <person name="Zhu X."/>
        </authorList>
    </citation>
    <scope>NUCLEOTIDE SEQUENCE [LARGE SCALE GENOMIC DNA]</scope>
    <source>
        <strain evidence="1">XCY_ONT2</strain>
    </source>
</reference>
<sequence length="284" mass="32662">MSRLSMETVQRLESNNQIPIIQDTSSYLGRPNGIIHHYPEHNAALCYHKFSDKVTEEPIDLTCNEKRTLEIPIGEFDLLRNIDTSHFMHNADDKKIEVLKAAKSLFSKRTRTLYHWMYPNAPKAQLKAAIAASWETLSMQEKEFYISQVLGRFGFPQSNLMINPQLGGISGTSTSIPIELSNICNVQETSNAVSTIINEVNNKSWMEEIDNFMSPQLITDTCKKNRRTGKRGPLRIKSEKHDKEEISFLKAVSEEVNDEFKDDPELNREFQQFRRNIHLNSKTS</sequence>
<evidence type="ECO:0000313" key="1">
    <source>
        <dbReference type="EMBL" id="KAK5650970.1"/>
    </source>
</evidence>